<dbReference type="GO" id="GO:0005975">
    <property type="term" value="P:carbohydrate metabolic process"/>
    <property type="evidence" value="ECO:0007669"/>
    <property type="project" value="InterPro"/>
</dbReference>
<sequence length="450" mass="48847">MAENSDPRAPQNRSAGAPQDRAARTATGREPAPHRGPAADGESAASEGPRSARHRERSVASAREEASQRAELAAHSVLELFTHRLLGVPGTLIGEPAAPAPKELKTKVLGWNYWWQAHLLDAIVDAGLRAHREHRSELAREWLQRGHRLLRGIRWHNGGTYVNSFFDDMAWLTLAVRRLDALSREVAGTGSAPAQDAARTLYPQLRRAITAETGGGAFWSKRLDFKNTPATAPIALALAHAGQAQTSQRLLDWLRERLFAEGQGYWDGIKLVAQQDGTVEHRVERNLYSYNQGTVLGALLETPGADLEHAEELIGLIAEKMTTSLEVEGTPVRILNTRGSGDAGLFAGILARYLTQAARDTRLASTARATARDLVLATAELLWAGRREFDPDLPLNEDGVDVTEVRGTPVAVFSPDASRPTSQTLPAGAPVQLSSQVQAWTILEAAARLS</sequence>
<dbReference type="AlphaFoldDB" id="A0A7T4T501"/>
<protein>
    <recommendedName>
        <fullName evidence="4">Glycosyl hydrolase</fullName>
    </recommendedName>
</protein>
<gene>
    <name evidence="2" type="ORF">I6H58_04445</name>
</gene>
<accession>A0A7T4T501</accession>
<dbReference type="PANTHER" id="PTHR47791:SF3">
    <property type="entry name" value="MEIOTICALLY UP-REGULATED GENE 191 PROTEIN"/>
    <property type="match status" value="1"/>
</dbReference>
<dbReference type="Gene3D" id="1.50.10.20">
    <property type="match status" value="1"/>
</dbReference>
<organism evidence="2 3">
    <name type="scientific">Rothia kristinae</name>
    <dbReference type="NCBI Taxonomy" id="37923"/>
    <lineage>
        <taxon>Bacteria</taxon>
        <taxon>Bacillati</taxon>
        <taxon>Actinomycetota</taxon>
        <taxon>Actinomycetes</taxon>
        <taxon>Micrococcales</taxon>
        <taxon>Micrococcaceae</taxon>
        <taxon>Rothia</taxon>
    </lineage>
</organism>
<reference evidence="2 3" key="1">
    <citation type="submission" date="2020-12" db="EMBL/GenBank/DDBJ databases">
        <title>FDA dAtabase for Regulatory Grade micrObial Sequences (FDA-ARGOS): Supporting development and validation of Infectious Disease Dx tests.</title>
        <authorList>
            <person name="Sproer C."/>
            <person name="Gronow S."/>
            <person name="Severitt S."/>
            <person name="Schroder I."/>
            <person name="Tallon L."/>
            <person name="Sadzewicz L."/>
            <person name="Zhao X."/>
            <person name="Boylan J."/>
            <person name="Ott S."/>
            <person name="Bowen H."/>
            <person name="Vavikolanu K."/>
            <person name="Mehta A."/>
            <person name="Aluvathingal J."/>
            <person name="Nadendla S."/>
            <person name="Lowell S."/>
            <person name="Myers T."/>
            <person name="Yan Y."/>
            <person name="Sichtig H."/>
        </authorList>
    </citation>
    <scope>NUCLEOTIDE SEQUENCE [LARGE SCALE GENOMIC DNA]</scope>
    <source>
        <strain evidence="2 3">FDAARGOS_1001</strain>
    </source>
</reference>
<evidence type="ECO:0000313" key="3">
    <source>
        <dbReference type="Proteomes" id="UP000595221"/>
    </source>
</evidence>
<dbReference type="InterPro" id="IPR005198">
    <property type="entry name" value="Glyco_hydro_76"/>
</dbReference>
<proteinExistence type="predicted"/>
<evidence type="ECO:0008006" key="4">
    <source>
        <dbReference type="Google" id="ProtNLM"/>
    </source>
</evidence>
<dbReference type="PANTHER" id="PTHR47791">
    <property type="entry name" value="MEIOTICALLY UP-REGULATED GENE 191 PROTEIN"/>
    <property type="match status" value="1"/>
</dbReference>
<evidence type="ECO:0000256" key="1">
    <source>
        <dbReference type="SAM" id="MobiDB-lite"/>
    </source>
</evidence>
<dbReference type="Proteomes" id="UP000595221">
    <property type="component" value="Chromosome"/>
</dbReference>
<name>A0A7T4T501_9MICC</name>
<evidence type="ECO:0000313" key="2">
    <source>
        <dbReference type="EMBL" id="QQC60180.1"/>
    </source>
</evidence>
<dbReference type="SUPFAM" id="SSF48208">
    <property type="entry name" value="Six-hairpin glycosidases"/>
    <property type="match status" value="1"/>
</dbReference>
<feature type="region of interest" description="Disordered" evidence="1">
    <location>
        <begin position="1"/>
        <end position="67"/>
    </location>
</feature>
<dbReference type="InterPro" id="IPR053169">
    <property type="entry name" value="MUG_Protein"/>
</dbReference>
<dbReference type="EMBL" id="CP066078">
    <property type="protein sequence ID" value="QQC60180.1"/>
    <property type="molecule type" value="Genomic_DNA"/>
</dbReference>
<dbReference type="Pfam" id="PF03663">
    <property type="entry name" value="Glyco_hydro_76"/>
    <property type="match status" value="1"/>
</dbReference>
<dbReference type="RefSeq" id="WP_198490950.1">
    <property type="nucleotide sequence ID" value="NZ_CP066078.1"/>
</dbReference>
<dbReference type="InterPro" id="IPR008928">
    <property type="entry name" value="6-hairpin_glycosidase_sf"/>
</dbReference>